<organism evidence="2 3">
    <name type="scientific">Apis cerana cerana</name>
    <name type="common">Oriental honeybee</name>
    <dbReference type="NCBI Taxonomy" id="94128"/>
    <lineage>
        <taxon>Eukaryota</taxon>
        <taxon>Metazoa</taxon>
        <taxon>Ecdysozoa</taxon>
        <taxon>Arthropoda</taxon>
        <taxon>Hexapoda</taxon>
        <taxon>Insecta</taxon>
        <taxon>Pterygota</taxon>
        <taxon>Neoptera</taxon>
        <taxon>Endopterygota</taxon>
        <taxon>Hymenoptera</taxon>
        <taxon>Apocrita</taxon>
        <taxon>Aculeata</taxon>
        <taxon>Apoidea</taxon>
        <taxon>Anthophila</taxon>
        <taxon>Apidae</taxon>
        <taxon>Apis</taxon>
    </lineage>
</organism>
<protein>
    <submittedName>
        <fullName evidence="2">Quinone oxidoreductase protein</fullName>
    </submittedName>
</protein>
<proteinExistence type="predicted"/>
<reference evidence="2 3" key="1">
    <citation type="submission" date="2014-07" db="EMBL/GenBank/DDBJ databases">
        <title>Genomic and transcriptomic analysis on Apis cerana provide comprehensive insights into honey bee biology.</title>
        <authorList>
            <person name="Diao Q."/>
            <person name="Sun L."/>
            <person name="Zheng H."/>
            <person name="Zheng H."/>
            <person name="Xu S."/>
            <person name="Wang S."/>
            <person name="Zeng Z."/>
            <person name="Hu F."/>
            <person name="Su S."/>
            <person name="Wu J."/>
        </authorList>
    </citation>
    <scope>NUCLEOTIDE SEQUENCE [LARGE SCALE GENOMIC DNA]</scope>
    <source>
        <tissue evidence="2">Pupae without intestine</tissue>
    </source>
</reference>
<dbReference type="InterPro" id="IPR013154">
    <property type="entry name" value="ADH-like_N"/>
</dbReference>
<dbReference type="OrthoDB" id="3509362at2759"/>
<dbReference type="InterPro" id="IPR036291">
    <property type="entry name" value="NAD(P)-bd_dom_sf"/>
</dbReference>
<accession>A0A2A3E723</accession>
<gene>
    <name evidence="2" type="ORF">APICC_04324</name>
</gene>
<evidence type="ECO:0000313" key="2">
    <source>
        <dbReference type="EMBL" id="PBC26969.1"/>
    </source>
</evidence>
<keyword evidence="3" id="KW-1185">Reference proteome</keyword>
<dbReference type="InterPro" id="IPR051397">
    <property type="entry name" value="Zn-ADH-like_protein"/>
</dbReference>
<dbReference type="SMART" id="SM00829">
    <property type="entry name" value="PKS_ER"/>
    <property type="match status" value="1"/>
</dbReference>
<dbReference type="InterPro" id="IPR011032">
    <property type="entry name" value="GroES-like_sf"/>
</dbReference>
<dbReference type="STRING" id="94128.A0A2A3E723"/>
<dbReference type="SUPFAM" id="SSF51735">
    <property type="entry name" value="NAD(P)-binding Rossmann-fold domains"/>
    <property type="match status" value="1"/>
</dbReference>
<dbReference type="SUPFAM" id="SSF50129">
    <property type="entry name" value="GroES-like"/>
    <property type="match status" value="1"/>
</dbReference>
<sequence length="410" mass="45208">MSTLVSRRIFAHFYSNHLKKSLMRSRIVSFSSIENEKSSNLEENAKSGMPASEPGKISAAVLKKFSDPLILENIESPKTLEANEVLINVDYCAFNASDALLAKNLHTFKPTLPIVLGYEFVGKLIQVGEEAKKEGYKIGDKVIALNKERYGGLAEQCIAEITDIWKIPSGIKSVDVVGLLDDYITALIALENKVSILEEDIIFINIGISSTGLAAVDLATNVFKAKVISVCATEDGAALAREKGVVASFKYKDRKLLKQIEEIAAEKNIKKIFDDADGEYLKKILSCFTNIYKSEITIQDLLRDDNFAVVLHHFSREGRIVIAGTTATIKNDSDASKNGFTISGINLREYRKEKPEIYRQAGDDVLQFIEEGLINPTSVLTVGLPKVNDALEFILNNKSPGKVIVDIKNS</sequence>
<dbReference type="Gene3D" id="3.40.50.720">
    <property type="entry name" value="NAD(P)-binding Rossmann-like Domain"/>
    <property type="match status" value="2"/>
</dbReference>
<dbReference type="GO" id="GO:0005739">
    <property type="term" value="C:mitochondrion"/>
    <property type="evidence" value="ECO:0007669"/>
    <property type="project" value="TreeGrafter"/>
</dbReference>
<dbReference type="EMBL" id="KZ288361">
    <property type="protein sequence ID" value="PBC26969.1"/>
    <property type="molecule type" value="Genomic_DNA"/>
</dbReference>
<dbReference type="InterPro" id="IPR020843">
    <property type="entry name" value="ER"/>
</dbReference>
<dbReference type="PANTHER" id="PTHR43677">
    <property type="entry name" value="SHORT-CHAIN DEHYDROGENASE/REDUCTASE"/>
    <property type="match status" value="1"/>
</dbReference>
<dbReference type="GO" id="GO:0016491">
    <property type="term" value="F:oxidoreductase activity"/>
    <property type="evidence" value="ECO:0007669"/>
    <property type="project" value="InterPro"/>
</dbReference>
<dbReference type="Pfam" id="PF08240">
    <property type="entry name" value="ADH_N"/>
    <property type="match status" value="1"/>
</dbReference>
<evidence type="ECO:0000313" key="3">
    <source>
        <dbReference type="Proteomes" id="UP000242457"/>
    </source>
</evidence>
<dbReference type="AlphaFoldDB" id="A0A2A3E723"/>
<name>A0A2A3E723_APICC</name>
<feature type="domain" description="Enoyl reductase (ER)" evidence="1">
    <location>
        <begin position="64"/>
        <end position="405"/>
    </location>
</feature>
<evidence type="ECO:0000259" key="1">
    <source>
        <dbReference type="SMART" id="SM00829"/>
    </source>
</evidence>
<dbReference type="Proteomes" id="UP000242457">
    <property type="component" value="Unassembled WGS sequence"/>
</dbReference>
<dbReference type="PANTHER" id="PTHR43677:SF4">
    <property type="entry name" value="QUINONE OXIDOREDUCTASE-LIKE PROTEIN 2"/>
    <property type="match status" value="1"/>
</dbReference>
<dbReference type="Gene3D" id="3.90.180.10">
    <property type="entry name" value="Medium-chain alcohol dehydrogenases, catalytic domain"/>
    <property type="match status" value="2"/>
</dbReference>